<accession>A0AAW9SC11</accession>
<dbReference type="AlphaFoldDB" id="A0AAW9SC11"/>
<evidence type="ECO:0000313" key="1">
    <source>
        <dbReference type="EMBL" id="MEN7549988.1"/>
    </source>
</evidence>
<keyword evidence="2" id="KW-1185">Reference proteome</keyword>
<dbReference type="Proteomes" id="UP001403385">
    <property type="component" value="Unassembled WGS sequence"/>
</dbReference>
<reference evidence="1 2" key="1">
    <citation type="submission" date="2024-04" db="EMBL/GenBank/DDBJ databases">
        <title>Novel genus in family Flammeovirgaceae.</title>
        <authorList>
            <person name="Nguyen T.H."/>
            <person name="Vuong T.Q."/>
            <person name="Le H."/>
            <person name="Kim S.-G."/>
        </authorList>
    </citation>
    <scope>NUCLEOTIDE SEQUENCE [LARGE SCALE GENOMIC DNA]</scope>
    <source>
        <strain evidence="1 2">JCM 23209</strain>
    </source>
</reference>
<proteinExistence type="predicted"/>
<comment type="caution">
    <text evidence="1">The sequence shown here is derived from an EMBL/GenBank/DDBJ whole genome shotgun (WGS) entry which is preliminary data.</text>
</comment>
<organism evidence="1 2">
    <name type="scientific">Rapidithrix thailandica</name>
    <dbReference type="NCBI Taxonomy" id="413964"/>
    <lineage>
        <taxon>Bacteria</taxon>
        <taxon>Pseudomonadati</taxon>
        <taxon>Bacteroidota</taxon>
        <taxon>Cytophagia</taxon>
        <taxon>Cytophagales</taxon>
        <taxon>Flammeovirgaceae</taxon>
        <taxon>Rapidithrix</taxon>
    </lineage>
</organism>
<dbReference type="EMBL" id="JBDKWZ010000011">
    <property type="protein sequence ID" value="MEN7549988.1"/>
    <property type="molecule type" value="Genomic_DNA"/>
</dbReference>
<protein>
    <submittedName>
        <fullName evidence="1">Uncharacterized protein</fullName>
    </submittedName>
</protein>
<gene>
    <name evidence="1" type="ORF">AAG747_18830</name>
</gene>
<sequence length="86" mass="10217">MTGFSLGKVFIFIWKTEPQYIMHRKRLCIYPKDVQLITQKSEKTTRKLLHQMRDYFHKEPHQLVAVSEFCAYTGLKDEEVKKAIGL</sequence>
<evidence type="ECO:0000313" key="2">
    <source>
        <dbReference type="Proteomes" id="UP001403385"/>
    </source>
</evidence>
<name>A0AAW9SC11_9BACT</name>